<evidence type="ECO:0000313" key="5">
    <source>
        <dbReference type="EMBL" id="CAH2014071.1"/>
    </source>
</evidence>
<evidence type="ECO:0000256" key="2">
    <source>
        <dbReference type="ARBA" id="ARBA00023157"/>
    </source>
</evidence>
<keyword evidence="6" id="KW-1185">Reference proteome</keyword>
<sequence>MTAFFLTVPPDILDYPTSADMVVDEGSNVSLKCIAKGSPEPSIIWKREDGELIRFSNGTEGGYGSISRDSEVEAKVPTTFQNV</sequence>
<dbReference type="PANTHER" id="PTHR12231:SF253">
    <property type="entry name" value="DPR-INTERACTING PROTEIN ETA, ISOFORM B-RELATED"/>
    <property type="match status" value="1"/>
</dbReference>
<feature type="domain" description="Ig-like" evidence="4">
    <location>
        <begin position="10"/>
        <end position="48"/>
    </location>
</feature>
<dbReference type="Gene3D" id="2.60.40.10">
    <property type="entry name" value="Immunoglobulins"/>
    <property type="match status" value="1"/>
</dbReference>
<protein>
    <recommendedName>
        <fullName evidence="4">Ig-like domain-containing protein</fullName>
    </recommendedName>
</protein>
<gene>
    <name evidence="5" type="ORF">ACAOBT_LOCUS33863</name>
</gene>
<keyword evidence="3" id="KW-0393">Immunoglobulin domain</keyword>
<dbReference type="GO" id="GO:0043005">
    <property type="term" value="C:neuron projection"/>
    <property type="evidence" value="ECO:0007669"/>
    <property type="project" value="TreeGrafter"/>
</dbReference>
<reference evidence="5" key="1">
    <citation type="submission" date="2022-03" db="EMBL/GenBank/DDBJ databases">
        <authorList>
            <person name="Sayadi A."/>
        </authorList>
    </citation>
    <scope>NUCLEOTIDE SEQUENCE</scope>
</reference>
<evidence type="ECO:0000313" key="6">
    <source>
        <dbReference type="Proteomes" id="UP001152888"/>
    </source>
</evidence>
<dbReference type="SUPFAM" id="SSF48726">
    <property type="entry name" value="Immunoglobulin"/>
    <property type="match status" value="1"/>
</dbReference>
<evidence type="ECO:0000256" key="3">
    <source>
        <dbReference type="ARBA" id="ARBA00023319"/>
    </source>
</evidence>
<dbReference type="PANTHER" id="PTHR12231">
    <property type="entry name" value="CTX-RELATED TYPE I TRANSMEMBRANE PROTEIN"/>
    <property type="match status" value="1"/>
</dbReference>
<dbReference type="InterPro" id="IPR051170">
    <property type="entry name" value="Neural/epithelial_adhesion"/>
</dbReference>
<dbReference type="OrthoDB" id="10012075at2759"/>
<dbReference type="AlphaFoldDB" id="A0A9P0M8Z2"/>
<name>A0A9P0M8Z2_ACAOB</name>
<dbReference type="PROSITE" id="PS50835">
    <property type="entry name" value="IG_LIKE"/>
    <property type="match status" value="1"/>
</dbReference>
<keyword evidence="1" id="KW-0677">Repeat</keyword>
<dbReference type="InterPro" id="IPR013783">
    <property type="entry name" value="Ig-like_fold"/>
</dbReference>
<evidence type="ECO:0000256" key="1">
    <source>
        <dbReference type="ARBA" id="ARBA00022737"/>
    </source>
</evidence>
<dbReference type="EMBL" id="CAKOFQ010008422">
    <property type="protein sequence ID" value="CAH2014071.1"/>
    <property type="molecule type" value="Genomic_DNA"/>
</dbReference>
<proteinExistence type="predicted"/>
<evidence type="ECO:0000259" key="4">
    <source>
        <dbReference type="PROSITE" id="PS50835"/>
    </source>
</evidence>
<dbReference type="InterPro" id="IPR036179">
    <property type="entry name" value="Ig-like_dom_sf"/>
</dbReference>
<accession>A0A9P0M8Z2</accession>
<dbReference type="Pfam" id="PF13927">
    <property type="entry name" value="Ig_3"/>
    <property type="match status" value="1"/>
</dbReference>
<organism evidence="5 6">
    <name type="scientific">Acanthoscelides obtectus</name>
    <name type="common">Bean weevil</name>
    <name type="synonym">Bruchus obtectus</name>
    <dbReference type="NCBI Taxonomy" id="200917"/>
    <lineage>
        <taxon>Eukaryota</taxon>
        <taxon>Metazoa</taxon>
        <taxon>Ecdysozoa</taxon>
        <taxon>Arthropoda</taxon>
        <taxon>Hexapoda</taxon>
        <taxon>Insecta</taxon>
        <taxon>Pterygota</taxon>
        <taxon>Neoptera</taxon>
        <taxon>Endopterygota</taxon>
        <taxon>Coleoptera</taxon>
        <taxon>Polyphaga</taxon>
        <taxon>Cucujiformia</taxon>
        <taxon>Chrysomeloidea</taxon>
        <taxon>Chrysomelidae</taxon>
        <taxon>Bruchinae</taxon>
        <taxon>Bruchini</taxon>
        <taxon>Acanthoscelides</taxon>
    </lineage>
</organism>
<keyword evidence="2" id="KW-1015">Disulfide bond</keyword>
<dbReference type="Proteomes" id="UP001152888">
    <property type="component" value="Unassembled WGS sequence"/>
</dbReference>
<comment type="caution">
    <text evidence="5">The sequence shown here is derived from an EMBL/GenBank/DDBJ whole genome shotgun (WGS) entry which is preliminary data.</text>
</comment>
<dbReference type="InterPro" id="IPR007110">
    <property type="entry name" value="Ig-like_dom"/>
</dbReference>